<feature type="transmembrane region" description="Helical" evidence="1">
    <location>
        <begin position="29"/>
        <end position="49"/>
    </location>
</feature>
<dbReference type="SUPFAM" id="SSF47781">
    <property type="entry name" value="RuvA domain 2-like"/>
    <property type="match status" value="1"/>
</dbReference>
<proteinExistence type="predicted"/>
<keyword evidence="1" id="KW-0472">Membrane</keyword>
<dbReference type="AlphaFoldDB" id="A0A5C5Y7W5"/>
<keyword evidence="1" id="KW-0812">Transmembrane</keyword>
<protein>
    <recommendedName>
        <fullName evidence="4">General secretion pathway protein K</fullName>
    </recommendedName>
</protein>
<organism evidence="2 3">
    <name type="scientific">Crateriforma conspicua</name>
    <dbReference type="NCBI Taxonomy" id="2527996"/>
    <lineage>
        <taxon>Bacteria</taxon>
        <taxon>Pseudomonadati</taxon>
        <taxon>Planctomycetota</taxon>
        <taxon>Planctomycetia</taxon>
        <taxon>Planctomycetales</taxon>
        <taxon>Planctomycetaceae</taxon>
        <taxon>Crateriforma</taxon>
    </lineage>
</organism>
<dbReference type="EMBL" id="SJPL01000001">
    <property type="protein sequence ID" value="TWT70375.1"/>
    <property type="molecule type" value="Genomic_DNA"/>
</dbReference>
<name>A0A5C5Y7W5_9PLAN</name>
<comment type="caution">
    <text evidence="2">The sequence shown here is derived from an EMBL/GenBank/DDBJ whole genome shotgun (WGS) entry which is preliminary data.</text>
</comment>
<evidence type="ECO:0000313" key="3">
    <source>
        <dbReference type="Proteomes" id="UP000317238"/>
    </source>
</evidence>
<dbReference type="Proteomes" id="UP000317238">
    <property type="component" value="Unassembled WGS sequence"/>
</dbReference>
<sequence>MGGPAVKSLASLSTRSAKVLGPPSRQGTVIIVVLVIVILISLAAYNFTLSMESEHLATRNGGDRLACRQAAFSVVEVLASIMERPRSQRLADTLPINQPIDLWPDDTDPADKSDWKLQAVVYQGPNASGSEPSQRLLTESAKLNLRSSGPGGSPSPDSLQQSLLRLPGMTAETAADILQSLGRPTRNSGKPVDDGPAIVELLPQHTSDLSSDSDNPSDAWRTWVTMCSAERNETFEGLPRININADSLTQLHQQLSKRVPLPVANFIVLARQHGINKTSSANTPLDSVNVDLNRRSIYRFESLTELFDSSVSVSESNRKRQTVASPIDRVNGAAGLDVARLLDQLTLTSARRLVGRVDVATAPVEVLAVVPGLDTTSAGAIVNARSSDSNGWVHPIAALASSGLSATVVDTALPYLTVGGDVVKVTVVGRLGQHGPTYRCRVLVDASWGKTRWSVLSVR</sequence>
<accession>A0A5C5Y7W5</accession>
<evidence type="ECO:0000256" key="1">
    <source>
        <dbReference type="SAM" id="Phobius"/>
    </source>
</evidence>
<evidence type="ECO:0000313" key="2">
    <source>
        <dbReference type="EMBL" id="TWT70375.1"/>
    </source>
</evidence>
<gene>
    <name evidence="2" type="ORF">Pan14r_26810</name>
</gene>
<dbReference type="InterPro" id="IPR010994">
    <property type="entry name" value="RuvA_2-like"/>
</dbReference>
<evidence type="ECO:0008006" key="4">
    <source>
        <dbReference type="Google" id="ProtNLM"/>
    </source>
</evidence>
<reference evidence="2 3" key="1">
    <citation type="submission" date="2019-02" db="EMBL/GenBank/DDBJ databases">
        <title>Deep-cultivation of Planctomycetes and their phenomic and genomic characterization uncovers novel biology.</title>
        <authorList>
            <person name="Wiegand S."/>
            <person name="Jogler M."/>
            <person name="Boedeker C."/>
            <person name="Pinto D."/>
            <person name="Vollmers J."/>
            <person name="Rivas-Marin E."/>
            <person name="Kohn T."/>
            <person name="Peeters S.H."/>
            <person name="Heuer A."/>
            <person name="Rast P."/>
            <person name="Oberbeckmann S."/>
            <person name="Bunk B."/>
            <person name="Jeske O."/>
            <person name="Meyerdierks A."/>
            <person name="Storesund J.E."/>
            <person name="Kallscheuer N."/>
            <person name="Luecker S."/>
            <person name="Lage O.M."/>
            <person name="Pohl T."/>
            <person name="Merkel B.J."/>
            <person name="Hornburger P."/>
            <person name="Mueller R.-W."/>
            <person name="Bruemmer F."/>
            <person name="Labrenz M."/>
            <person name="Spormann A.M."/>
            <person name="Op Den Camp H."/>
            <person name="Overmann J."/>
            <person name="Amann R."/>
            <person name="Jetten M.S.M."/>
            <person name="Mascher T."/>
            <person name="Medema M.H."/>
            <person name="Devos D.P."/>
            <person name="Kaster A.-K."/>
            <person name="Ovreas L."/>
            <person name="Rohde M."/>
            <person name="Galperin M.Y."/>
            <person name="Jogler C."/>
        </authorList>
    </citation>
    <scope>NUCLEOTIDE SEQUENCE [LARGE SCALE GENOMIC DNA]</scope>
    <source>
        <strain evidence="2 3">Pan14r</strain>
    </source>
</reference>
<keyword evidence="3" id="KW-1185">Reference proteome</keyword>
<keyword evidence="1" id="KW-1133">Transmembrane helix</keyword>